<keyword evidence="2" id="KW-1185">Reference proteome</keyword>
<evidence type="ECO:0000313" key="1">
    <source>
        <dbReference type="EMBL" id="CCX10565.1"/>
    </source>
</evidence>
<sequence>MHMRSCHSGGRIVSSYAHCERVSRVSRVKVLHSQPFQLPTNAKRATRYLRNLTKTDNVQQGATRYDSIRKCLMHPPPTLTFALKPPLQL</sequence>
<proteinExistence type="predicted"/>
<dbReference type="AlphaFoldDB" id="U4L4B7"/>
<name>U4L4B7_PYROM</name>
<accession>U4L4B7</accession>
<protein>
    <submittedName>
        <fullName evidence="1">Uncharacterized protein</fullName>
    </submittedName>
</protein>
<organism evidence="1 2">
    <name type="scientific">Pyronema omphalodes (strain CBS 100304)</name>
    <name type="common">Pyronema confluens</name>
    <dbReference type="NCBI Taxonomy" id="1076935"/>
    <lineage>
        <taxon>Eukaryota</taxon>
        <taxon>Fungi</taxon>
        <taxon>Dikarya</taxon>
        <taxon>Ascomycota</taxon>
        <taxon>Pezizomycotina</taxon>
        <taxon>Pezizomycetes</taxon>
        <taxon>Pezizales</taxon>
        <taxon>Pyronemataceae</taxon>
        <taxon>Pyronema</taxon>
    </lineage>
</organism>
<evidence type="ECO:0000313" key="2">
    <source>
        <dbReference type="Proteomes" id="UP000018144"/>
    </source>
</evidence>
<dbReference type="EMBL" id="HF935553">
    <property type="protein sequence ID" value="CCX10565.1"/>
    <property type="molecule type" value="Genomic_DNA"/>
</dbReference>
<dbReference type="Proteomes" id="UP000018144">
    <property type="component" value="Unassembled WGS sequence"/>
</dbReference>
<gene>
    <name evidence="1" type="ORF">PCON_10159</name>
</gene>
<reference evidence="1 2" key="1">
    <citation type="journal article" date="2013" name="PLoS Genet.">
        <title>The genome and development-dependent transcriptomes of Pyronema confluens: a window into fungal evolution.</title>
        <authorList>
            <person name="Traeger S."/>
            <person name="Altegoer F."/>
            <person name="Freitag M."/>
            <person name="Gabaldon T."/>
            <person name="Kempken F."/>
            <person name="Kumar A."/>
            <person name="Marcet-Houben M."/>
            <person name="Poggeler S."/>
            <person name="Stajich J.E."/>
            <person name="Nowrousian M."/>
        </authorList>
    </citation>
    <scope>NUCLEOTIDE SEQUENCE [LARGE SCALE GENOMIC DNA]</scope>
    <source>
        <strain evidence="2">CBS 100304</strain>
        <tissue evidence="1">Vegetative mycelium</tissue>
    </source>
</reference>